<name>A0A6D2JYN8_9BRAS</name>
<dbReference type="Pfam" id="PF00646">
    <property type="entry name" value="F-box"/>
    <property type="match status" value="1"/>
</dbReference>
<dbReference type="InterPro" id="IPR013187">
    <property type="entry name" value="F-box-assoc_dom_typ3"/>
</dbReference>
<dbReference type="SMART" id="SM00256">
    <property type="entry name" value="FBOX"/>
    <property type="match status" value="1"/>
</dbReference>
<accession>A0A6D2JYN8</accession>
<sequence>MVLAPLSRVLTFDLQSTMKTRRQNSVSGDSLPINTPHNTESKTSENSSPSSIPVDFLIEIFSKLSVESIATCRCVSKLWYSTLRRPDFTELILRRSCSTSPKLLFACREKRGVVFFTSPQPQSPDEKSSPVVASCHMKFYFKVSIDIDDISYGVHGIVCLSSNRISKGKEERAPVIWNPSTGESGILPKVKTRRPDTVKFLFGYIKVTDYIDVRAMSLGANINF</sequence>
<feature type="compositionally biased region" description="Polar residues" evidence="1">
    <location>
        <begin position="21"/>
        <end position="37"/>
    </location>
</feature>
<dbReference type="EMBL" id="CACVBM020001318">
    <property type="protein sequence ID" value="CAA7045334.1"/>
    <property type="molecule type" value="Genomic_DNA"/>
</dbReference>
<evidence type="ECO:0000259" key="2">
    <source>
        <dbReference type="SMART" id="SM00256"/>
    </source>
</evidence>
<dbReference type="Gene3D" id="1.20.1280.50">
    <property type="match status" value="1"/>
</dbReference>
<dbReference type="Pfam" id="PF08268">
    <property type="entry name" value="FBA_3"/>
    <property type="match status" value="1"/>
</dbReference>
<feature type="region of interest" description="Disordered" evidence="1">
    <location>
        <begin position="21"/>
        <end position="50"/>
    </location>
</feature>
<keyword evidence="5" id="KW-1185">Reference proteome</keyword>
<dbReference type="OrthoDB" id="5314306at2759"/>
<dbReference type="Proteomes" id="UP000467841">
    <property type="component" value="Unassembled WGS sequence"/>
</dbReference>
<dbReference type="SUPFAM" id="SSF81383">
    <property type="entry name" value="F-box domain"/>
    <property type="match status" value="1"/>
</dbReference>
<reference evidence="3 5" key="1">
    <citation type="submission" date="2020-01" db="EMBL/GenBank/DDBJ databases">
        <authorList>
            <person name="Mishra B."/>
        </authorList>
    </citation>
    <scope>NUCLEOTIDE SEQUENCE [LARGE SCALE GENOMIC DNA]</scope>
</reference>
<proteinExistence type="predicted"/>
<gene>
    <name evidence="3" type="ORF">MERR_LOCUS31687</name>
    <name evidence="4" type="ORF">MERR_LOCUS32569</name>
</gene>
<dbReference type="InterPro" id="IPR036047">
    <property type="entry name" value="F-box-like_dom_sf"/>
</dbReference>
<protein>
    <recommendedName>
        <fullName evidence="2">F-box domain-containing protein</fullName>
    </recommendedName>
</protein>
<evidence type="ECO:0000313" key="3">
    <source>
        <dbReference type="EMBL" id="CAA7044452.1"/>
    </source>
</evidence>
<evidence type="ECO:0000256" key="1">
    <source>
        <dbReference type="SAM" id="MobiDB-lite"/>
    </source>
</evidence>
<evidence type="ECO:0000313" key="5">
    <source>
        <dbReference type="Proteomes" id="UP000467841"/>
    </source>
</evidence>
<dbReference type="PANTHER" id="PTHR31111">
    <property type="entry name" value="BNAA05G37150D PROTEIN-RELATED"/>
    <property type="match status" value="1"/>
</dbReference>
<dbReference type="EMBL" id="CACVBM020001299">
    <property type="protein sequence ID" value="CAA7044452.1"/>
    <property type="molecule type" value="Genomic_DNA"/>
</dbReference>
<feature type="domain" description="F-box" evidence="2">
    <location>
        <begin position="52"/>
        <end position="92"/>
    </location>
</feature>
<dbReference type="PANTHER" id="PTHR31111:SF62">
    <property type="entry name" value="F-BOX DOMAIN-CONTAINING PROTEIN"/>
    <property type="match status" value="1"/>
</dbReference>
<evidence type="ECO:0000313" key="4">
    <source>
        <dbReference type="EMBL" id="CAA7045334.1"/>
    </source>
</evidence>
<organism evidence="3 5">
    <name type="scientific">Microthlaspi erraticum</name>
    <dbReference type="NCBI Taxonomy" id="1685480"/>
    <lineage>
        <taxon>Eukaryota</taxon>
        <taxon>Viridiplantae</taxon>
        <taxon>Streptophyta</taxon>
        <taxon>Embryophyta</taxon>
        <taxon>Tracheophyta</taxon>
        <taxon>Spermatophyta</taxon>
        <taxon>Magnoliopsida</taxon>
        <taxon>eudicotyledons</taxon>
        <taxon>Gunneridae</taxon>
        <taxon>Pentapetalae</taxon>
        <taxon>rosids</taxon>
        <taxon>malvids</taxon>
        <taxon>Brassicales</taxon>
        <taxon>Brassicaceae</taxon>
        <taxon>Coluteocarpeae</taxon>
        <taxon>Microthlaspi</taxon>
    </lineage>
</organism>
<dbReference type="AlphaFoldDB" id="A0A6D2JYN8"/>
<dbReference type="InterPro" id="IPR001810">
    <property type="entry name" value="F-box_dom"/>
</dbReference>